<dbReference type="InterPro" id="IPR050923">
    <property type="entry name" value="Cell_Proc_Reg/RNA_Proc"/>
</dbReference>
<accession>A0A7W8FY25</accession>
<comment type="caution">
    <text evidence="2">The sequence shown here is derived from an EMBL/GenBank/DDBJ whole genome shotgun (WGS) entry which is preliminary data.</text>
</comment>
<feature type="domain" description="FHA" evidence="1">
    <location>
        <begin position="247"/>
        <end position="296"/>
    </location>
</feature>
<sequence>MQEWVRVVFRSDHLLQLQLKDPSWLDVSVFPKAEVDELCVRCVLHDEKNAVISYTVDSMITLHDVFAQHIFEKEEGYCFLLKLMDDMMAVNRNKPVLFDPDFVFVAPFGDAFRFIVVPVKTELWMEQKERMQNWIKTLSSLFQTTTAFEIPGYLMKVIDAPEFSLPDVILGLKNMRQRYYPVRYAFFFRRRTNDIFRVQEPMHHLYDTKTEAPVQSTEKTQIIGTLDKQSAYLEINGERYDLISEWILVGRAMSCDIRLNSTGVSLKHAKILCQNDRCYIQDLKSKNGTYLNEKKVIRRMRLKEGMKIRFADVEGIFHES</sequence>
<dbReference type="InterPro" id="IPR008984">
    <property type="entry name" value="SMAD_FHA_dom_sf"/>
</dbReference>
<keyword evidence="3" id="KW-1185">Reference proteome</keyword>
<dbReference type="SMART" id="SM00240">
    <property type="entry name" value="FHA"/>
    <property type="match status" value="1"/>
</dbReference>
<dbReference type="Proteomes" id="UP000539953">
    <property type="component" value="Unassembled WGS sequence"/>
</dbReference>
<dbReference type="AlphaFoldDB" id="A0A7W8FY25"/>
<dbReference type="EMBL" id="JACHHK010000006">
    <property type="protein sequence ID" value="MBB5183577.1"/>
    <property type="molecule type" value="Genomic_DNA"/>
</dbReference>
<organism evidence="2 3">
    <name type="scientific">Catenisphaera adipataccumulans</name>
    <dbReference type="NCBI Taxonomy" id="700500"/>
    <lineage>
        <taxon>Bacteria</taxon>
        <taxon>Bacillati</taxon>
        <taxon>Bacillota</taxon>
        <taxon>Erysipelotrichia</taxon>
        <taxon>Erysipelotrichales</taxon>
        <taxon>Erysipelotrichaceae</taxon>
        <taxon>Catenisphaera</taxon>
    </lineage>
</organism>
<dbReference type="Gene3D" id="2.60.200.20">
    <property type="match status" value="1"/>
</dbReference>
<proteinExistence type="predicted"/>
<dbReference type="InterPro" id="IPR000253">
    <property type="entry name" value="FHA_dom"/>
</dbReference>
<dbReference type="SUPFAM" id="SSF49879">
    <property type="entry name" value="SMAD/FHA domain"/>
    <property type="match status" value="1"/>
</dbReference>
<evidence type="ECO:0000259" key="1">
    <source>
        <dbReference type="PROSITE" id="PS50006"/>
    </source>
</evidence>
<dbReference type="RefSeq" id="WP_183328876.1">
    <property type="nucleotide sequence ID" value="NZ_JACHHK010000006.1"/>
</dbReference>
<reference evidence="2 3" key="1">
    <citation type="submission" date="2020-08" db="EMBL/GenBank/DDBJ databases">
        <title>Genomic Encyclopedia of Type Strains, Phase IV (KMG-IV): sequencing the most valuable type-strain genomes for metagenomic binning, comparative biology and taxonomic classification.</title>
        <authorList>
            <person name="Goeker M."/>
        </authorList>
    </citation>
    <scope>NUCLEOTIDE SEQUENCE [LARGE SCALE GENOMIC DNA]</scope>
    <source>
        <strain evidence="2 3">DSM 25799</strain>
    </source>
</reference>
<dbReference type="CDD" id="cd00060">
    <property type="entry name" value="FHA"/>
    <property type="match status" value="1"/>
</dbReference>
<dbReference type="Pfam" id="PF00498">
    <property type="entry name" value="FHA"/>
    <property type="match status" value="1"/>
</dbReference>
<dbReference type="PROSITE" id="PS50006">
    <property type="entry name" value="FHA_DOMAIN"/>
    <property type="match status" value="1"/>
</dbReference>
<gene>
    <name evidence="2" type="ORF">HNQ47_001612</name>
</gene>
<name>A0A7W8FY25_9FIRM</name>
<evidence type="ECO:0000313" key="2">
    <source>
        <dbReference type="EMBL" id="MBB5183577.1"/>
    </source>
</evidence>
<dbReference type="PANTHER" id="PTHR23308">
    <property type="entry name" value="NUCLEAR INHIBITOR OF PROTEIN PHOSPHATASE-1"/>
    <property type="match status" value="1"/>
</dbReference>
<protein>
    <recommendedName>
        <fullName evidence="1">FHA domain-containing protein</fullName>
    </recommendedName>
</protein>
<evidence type="ECO:0000313" key="3">
    <source>
        <dbReference type="Proteomes" id="UP000539953"/>
    </source>
</evidence>